<dbReference type="SUPFAM" id="SSF46785">
    <property type="entry name" value="Winged helix' DNA-binding domain"/>
    <property type="match status" value="1"/>
</dbReference>
<accession>A0A1B3ZIA3</accession>
<evidence type="ECO:0000313" key="5">
    <source>
        <dbReference type="EMBL" id="AOH87161.1"/>
    </source>
</evidence>
<sequence>MPNAKKSPASRTQHVYEQIRVDLLNGRLPPGDKLVISELCQRFSANQSAVREALSRFTSEGLVDAQPQRGFRVAPVAPEDLHHLTEVRLLVEAPCIRSAIENTTIAWEQAIVAALHGLLRTPRHDDTGNVTQEWADAHNHFHRTLVATCDNPWLLRMRDMLMLQSERYRWFSLAMPDKRHDLGKEYSRIADAFLAHDAELAIDLMSDHFRRTAEIVLHSGEEPKLASRRKTARSTVSVDA</sequence>
<dbReference type="InterPro" id="IPR011711">
    <property type="entry name" value="GntR_C"/>
</dbReference>
<organism evidence="5 6">
    <name type="scientific">Sphingomonas panacis</name>
    <dbReference type="NCBI Taxonomy" id="1560345"/>
    <lineage>
        <taxon>Bacteria</taxon>
        <taxon>Pseudomonadati</taxon>
        <taxon>Pseudomonadota</taxon>
        <taxon>Alphaproteobacteria</taxon>
        <taxon>Sphingomonadales</taxon>
        <taxon>Sphingomonadaceae</taxon>
        <taxon>Sphingomonas</taxon>
    </lineage>
</organism>
<evidence type="ECO:0000256" key="2">
    <source>
        <dbReference type="ARBA" id="ARBA00023125"/>
    </source>
</evidence>
<dbReference type="Gene3D" id="1.20.120.530">
    <property type="entry name" value="GntR ligand-binding domain-like"/>
    <property type="match status" value="1"/>
</dbReference>
<feature type="domain" description="HTH gntR-type" evidence="4">
    <location>
        <begin position="9"/>
        <end position="76"/>
    </location>
</feature>
<keyword evidence="3" id="KW-0804">Transcription</keyword>
<dbReference type="SUPFAM" id="SSF48008">
    <property type="entry name" value="GntR ligand-binding domain-like"/>
    <property type="match status" value="1"/>
</dbReference>
<dbReference type="Proteomes" id="UP000094256">
    <property type="component" value="Plasmid unnamed"/>
</dbReference>
<keyword evidence="6" id="KW-1185">Reference proteome</keyword>
<dbReference type="GO" id="GO:0003677">
    <property type="term" value="F:DNA binding"/>
    <property type="evidence" value="ECO:0007669"/>
    <property type="project" value="UniProtKB-KW"/>
</dbReference>
<dbReference type="SMART" id="SM00345">
    <property type="entry name" value="HTH_GNTR"/>
    <property type="match status" value="1"/>
</dbReference>
<dbReference type="PANTHER" id="PTHR43537:SF20">
    <property type="entry name" value="HTH-TYPE TRANSCRIPTIONAL REPRESSOR GLAR"/>
    <property type="match status" value="1"/>
</dbReference>
<keyword evidence="2" id="KW-0238">DNA-binding</keyword>
<dbReference type="RefSeq" id="WP_069207731.1">
    <property type="nucleotide sequence ID" value="NZ_CP014169.1"/>
</dbReference>
<proteinExistence type="predicted"/>
<dbReference type="Pfam" id="PF07729">
    <property type="entry name" value="FCD"/>
    <property type="match status" value="1"/>
</dbReference>
<dbReference type="InterPro" id="IPR008920">
    <property type="entry name" value="TF_FadR/GntR_C"/>
</dbReference>
<reference evidence="5 6" key="1">
    <citation type="submission" date="2016-01" db="EMBL/GenBank/DDBJ databases">
        <title>Complete genome and mega plasmid sequence of Sphingomonas panacis DCY99 elicits systemic resistance in rice to Xanthomonas oryzae.</title>
        <authorList>
            <person name="Kim Y.J."/>
            <person name="Yang D.C."/>
            <person name="Sing P."/>
        </authorList>
    </citation>
    <scope>NUCLEOTIDE SEQUENCE [LARGE SCALE GENOMIC DNA]</scope>
    <source>
        <strain evidence="5 6">DCY99</strain>
        <plasmid evidence="6">Plasmid</plasmid>
    </source>
</reference>
<dbReference type="PROSITE" id="PS50949">
    <property type="entry name" value="HTH_GNTR"/>
    <property type="match status" value="1"/>
</dbReference>
<dbReference type="InterPro" id="IPR000524">
    <property type="entry name" value="Tscrpt_reg_HTH_GntR"/>
</dbReference>
<dbReference type="AlphaFoldDB" id="A0A1B3ZIA3"/>
<evidence type="ECO:0000256" key="1">
    <source>
        <dbReference type="ARBA" id="ARBA00023015"/>
    </source>
</evidence>
<name>A0A1B3ZIA3_9SPHN</name>
<dbReference type="SMART" id="SM00895">
    <property type="entry name" value="FCD"/>
    <property type="match status" value="1"/>
</dbReference>
<evidence type="ECO:0000313" key="6">
    <source>
        <dbReference type="Proteomes" id="UP000094256"/>
    </source>
</evidence>
<dbReference type="KEGG" id="span:AWL63_23625"/>
<dbReference type="EMBL" id="CP014169">
    <property type="protein sequence ID" value="AOH87161.1"/>
    <property type="molecule type" value="Genomic_DNA"/>
</dbReference>
<dbReference type="GO" id="GO:0003700">
    <property type="term" value="F:DNA-binding transcription factor activity"/>
    <property type="evidence" value="ECO:0007669"/>
    <property type="project" value="InterPro"/>
</dbReference>
<dbReference type="PANTHER" id="PTHR43537">
    <property type="entry name" value="TRANSCRIPTIONAL REGULATOR, GNTR FAMILY"/>
    <property type="match status" value="1"/>
</dbReference>
<protein>
    <recommendedName>
        <fullName evidence="4">HTH gntR-type domain-containing protein</fullName>
    </recommendedName>
</protein>
<gene>
    <name evidence="5" type="ORF">AWL63_23625</name>
</gene>
<dbReference type="Gene3D" id="1.10.10.10">
    <property type="entry name" value="Winged helix-like DNA-binding domain superfamily/Winged helix DNA-binding domain"/>
    <property type="match status" value="1"/>
</dbReference>
<evidence type="ECO:0000259" key="4">
    <source>
        <dbReference type="PROSITE" id="PS50949"/>
    </source>
</evidence>
<dbReference type="OrthoDB" id="8680240at2"/>
<keyword evidence="1" id="KW-0805">Transcription regulation</keyword>
<evidence type="ECO:0000256" key="3">
    <source>
        <dbReference type="ARBA" id="ARBA00023163"/>
    </source>
</evidence>
<keyword evidence="5" id="KW-0614">Plasmid</keyword>
<dbReference type="CDD" id="cd07377">
    <property type="entry name" value="WHTH_GntR"/>
    <property type="match status" value="1"/>
</dbReference>
<dbReference type="InterPro" id="IPR036388">
    <property type="entry name" value="WH-like_DNA-bd_sf"/>
</dbReference>
<geneLocation type="plasmid" evidence="6"/>
<dbReference type="InterPro" id="IPR036390">
    <property type="entry name" value="WH_DNA-bd_sf"/>
</dbReference>
<dbReference type="Pfam" id="PF00392">
    <property type="entry name" value="GntR"/>
    <property type="match status" value="1"/>
</dbReference>